<dbReference type="Proteomes" id="UP001172101">
    <property type="component" value="Unassembled WGS sequence"/>
</dbReference>
<protein>
    <submittedName>
        <fullName evidence="2">Uncharacterized protein</fullName>
    </submittedName>
</protein>
<evidence type="ECO:0000313" key="3">
    <source>
        <dbReference type="Proteomes" id="UP001172101"/>
    </source>
</evidence>
<reference evidence="2" key="1">
    <citation type="submission" date="2023-06" db="EMBL/GenBank/DDBJ databases">
        <title>Genome-scale phylogeny and comparative genomics of the fungal order Sordariales.</title>
        <authorList>
            <consortium name="Lawrence Berkeley National Laboratory"/>
            <person name="Hensen N."/>
            <person name="Bonometti L."/>
            <person name="Westerberg I."/>
            <person name="Brannstrom I.O."/>
            <person name="Guillou S."/>
            <person name="Cros-Aarteil S."/>
            <person name="Calhoun S."/>
            <person name="Haridas S."/>
            <person name="Kuo A."/>
            <person name="Mondo S."/>
            <person name="Pangilinan J."/>
            <person name="Riley R."/>
            <person name="LaButti K."/>
            <person name="Andreopoulos B."/>
            <person name="Lipzen A."/>
            <person name="Chen C."/>
            <person name="Yanf M."/>
            <person name="Daum C."/>
            <person name="Ng V."/>
            <person name="Clum A."/>
            <person name="Steindorff A."/>
            <person name="Ohm R."/>
            <person name="Martin F."/>
            <person name="Silar P."/>
            <person name="Natvig D."/>
            <person name="Lalanne C."/>
            <person name="Gautier V."/>
            <person name="Ament-velasquez S.L."/>
            <person name="Kruys A."/>
            <person name="Hutchinson M.I."/>
            <person name="Powell A.J."/>
            <person name="Barry K."/>
            <person name="Miller A.N."/>
            <person name="Grigoriev I.V."/>
            <person name="Debuchy R."/>
            <person name="Gladieux P."/>
            <person name="Thoren M.H."/>
            <person name="Johannesson H."/>
        </authorList>
    </citation>
    <scope>NUCLEOTIDE SEQUENCE</scope>
    <source>
        <strain evidence="2">SMH2392-1A</strain>
    </source>
</reference>
<evidence type="ECO:0000256" key="1">
    <source>
        <dbReference type="SAM" id="MobiDB-lite"/>
    </source>
</evidence>
<accession>A0AA40DY85</accession>
<proteinExistence type="predicted"/>
<sequence>MDPDVPLNLLREAPMIAEAERCEPQGKMKAWDFWHWTRTKEATERRRLRENMLRGVAKHMDGLNKTSPMLPRKGFLKWQGLEICIDEGVRDSEFQTMTYGLLYPWVDDVRWCPEFPMDWIQQCGVQEYIKTISRWLPSIVESNTVGQQQLVMTHSPEFIIVDCRDGSVCRVSERVLGQVNVVERRYGVNEAYPRWLLYIDPDLKMKKHPLLWEEEEEDEDEEEEEDEDEDEEEEEEEDEEEDEDEEEEEDEDEDEEEEEDEDEDEEEEEEEQGELPYESQYWCQRWIEMLVDQAESQEEKQKPVYGGLGCPLEKTPGWRSASATSYGCHTVRG</sequence>
<dbReference type="EMBL" id="JAUIRO010000004">
    <property type="protein sequence ID" value="KAK0718057.1"/>
    <property type="molecule type" value="Genomic_DNA"/>
</dbReference>
<name>A0AA40DY85_9PEZI</name>
<gene>
    <name evidence="2" type="ORF">B0T26DRAFT_311002</name>
</gene>
<dbReference type="GeneID" id="85317588"/>
<keyword evidence="3" id="KW-1185">Reference proteome</keyword>
<evidence type="ECO:0000313" key="2">
    <source>
        <dbReference type="EMBL" id="KAK0718057.1"/>
    </source>
</evidence>
<feature type="region of interest" description="Disordered" evidence="1">
    <location>
        <begin position="212"/>
        <end position="280"/>
    </location>
</feature>
<organism evidence="2 3">
    <name type="scientific">Lasiosphaeria miniovina</name>
    <dbReference type="NCBI Taxonomy" id="1954250"/>
    <lineage>
        <taxon>Eukaryota</taxon>
        <taxon>Fungi</taxon>
        <taxon>Dikarya</taxon>
        <taxon>Ascomycota</taxon>
        <taxon>Pezizomycotina</taxon>
        <taxon>Sordariomycetes</taxon>
        <taxon>Sordariomycetidae</taxon>
        <taxon>Sordariales</taxon>
        <taxon>Lasiosphaeriaceae</taxon>
        <taxon>Lasiosphaeria</taxon>
    </lineage>
</organism>
<dbReference type="AlphaFoldDB" id="A0AA40DY85"/>
<feature type="compositionally biased region" description="Acidic residues" evidence="1">
    <location>
        <begin position="212"/>
        <end position="273"/>
    </location>
</feature>
<comment type="caution">
    <text evidence="2">The sequence shown here is derived from an EMBL/GenBank/DDBJ whole genome shotgun (WGS) entry which is preliminary data.</text>
</comment>
<feature type="region of interest" description="Disordered" evidence="1">
    <location>
        <begin position="312"/>
        <end position="333"/>
    </location>
</feature>
<dbReference type="RefSeq" id="XP_060296850.1">
    <property type="nucleotide sequence ID" value="XM_060434318.1"/>
</dbReference>